<accession>A0A177M5G4</accession>
<keyword evidence="1" id="KW-0472">Membrane</keyword>
<organism evidence="2 3">
    <name type="scientific">Methylomonas methanica</name>
    <dbReference type="NCBI Taxonomy" id="421"/>
    <lineage>
        <taxon>Bacteria</taxon>
        <taxon>Pseudomonadati</taxon>
        <taxon>Pseudomonadota</taxon>
        <taxon>Gammaproteobacteria</taxon>
        <taxon>Methylococcales</taxon>
        <taxon>Methylococcaceae</taxon>
        <taxon>Methylomonas</taxon>
    </lineage>
</organism>
<sequence>MKVFTMKKRFIRFFEPLWFLLFIIVVAGKWLNPTFRRWWKTNTGCGYLKLCRYISKRTIEIMPFTMPGLLLCGATISGLVSGVFGAIAGAGLLFVLLVTVPFLFPLPSVIMEGQRG</sequence>
<dbReference type="EMBL" id="LUUH01000074">
    <property type="protein sequence ID" value="OAI00881.1"/>
    <property type="molecule type" value="Genomic_DNA"/>
</dbReference>
<feature type="transmembrane region" description="Helical" evidence="1">
    <location>
        <begin position="83"/>
        <end position="106"/>
    </location>
</feature>
<dbReference type="AlphaFoldDB" id="A0A177M5G4"/>
<dbReference type="Proteomes" id="UP000077763">
    <property type="component" value="Unassembled WGS sequence"/>
</dbReference>
<keyword evidence="1" id="KW-1133">Transmembrane helix</keyword>
<evidence type="ECO:0000313" key="3">
    <source>
        <dbReference type="Proteomes" id="UP000077763"/>
    </source>
</evidence>
<evidence type="ECO:0000256" key="1">
    <source>
        <dbReference type="SAM" id="Phobius"/>
    </source>
</evidence>
<proteinExistence type="predicted"/>
<feature type="transmembrane region" description="Helical" evidence="1">
    <location>
        <begin position="12"/>
        <end position="31"/>
    </location>
</feature>
<name>A0A177M5G4_METMH</name>
<reference evidence="2 3" key="1">
    <citation type="submission" date="2016-03" db="EMBL/GenBank/DDBJ databases">
        <authorList>
            <person name="Ploux O."/>
        </authorList>
    </citation>
    <scope>NUCLEOTIDE SEQUENCE [LARGE SCALE GENOMIC DNA]</scope>
    <source>
        <strain evidence="2 3">R-45371</strain>
    </source>
</reference>
<protein>
    <submittedName>
        <fullName evidence="2">Uncharacterized protein</fullName>
    </submittedName>
</protein>
<evidence type="ECO:0000313" key="2">
    <source>
        <dbReference type="EMBL" id="OAI00881.1"/>
    </source>
</evidence>
<gene>
    <name evidence="2" type="ORF">A1353_18905</name>
</gene>
<keyword evidence="1" id="KW-0812">Transmembrane</keyword>
<comment type="caution">
    <text evidence="2">The sequence shown here is derived from an EMBL/GenBank/DDBJ whole genome shotgun (WGS) entry which is preliminary data.</text>
</comment>